<dbReference type="EMBL" id="JACXZA010000002">
    <property type="protein sequence ID" value="MBD3919443.1"/>
    <property type="molecule type" value="Genomic_DNA"/>
</dbReference>
<dbReference type="PANTHER" id="PTHR43283:SF7">
    <property type="entry name" value="BETA-LACTAMASE-RELATED DOMAIN-CONTAINING PROTEIN"/>
    <property type="match status" value="1"/>
</dbReference>
<accession>A0ABR8MU72</accession>
<dbReference type="InterPro" id="IPR001466">
    <property type="entry name" value="Beta-lactam-related"/>
</dbReference>
<evidence type="ECO:0000313" key="2">
    <source>
        <dbReference type="EMBL" id="MBD3919443.1"/>
    </source>
</evidence>
<dbReference type="GO" id="GO:0016787">
    <property type="term" value="F:hydrolase activity"/>
    <property type="evidence" value="ECO:0007669"/>
    <property type="project" value="UniProtKB-KW"/>
</dbReference>
<reference evidence="2 3" key="1">
    <citation type="submission" date="2020-09" db="EMBL/GenBank/DDBJ databases">
        <title>Paenibacillus sp. strain PR3 16S rRNA gene Genome sequencing and assembly.</title>
        <authorList>
            <person name="Kim J."/>
        </authorList>
    </citation>
    <scope>NUCLEOTIDE SEQUENCE [LARGE SCALE GENOMIC DNA]</scope>
    <source>
        <strain evidence="2 3">PR3</strain>
    </source>
</reference>
<proteinExistence type="predicted"/>
<evidence type="ECO:0000259" key="1">
    <source>
        <dbReference type="Pfam" id="PF00144"/>
    </source>
</evidence>
<gene>
    <name evidence="2" type="ORF">H8B09_11825</name>
</gene>
<evidence type="ECO:0000313" key="3">
    <source>
        <dbReference type="Proteomes" id="UP000609346"/>
    </source>
</evidence>
<dbReference type="Proteomes" id="UP000609346">
    <property type="component" value="Unassembled WGS sequence"/>
</dbReference>
<dbReference type="SUPFAM" id="SSF56601">
    <property type="entry name" value="beta-lactamase/transpeptidase-like"/>
    <property type="match status" value="1"/>
</dbReference>
<dbReference type="Pfam" id="PF00144">
    <property type="entry name" value="Beta-lactamase"/>
    <property type="match status" value="1"/>
</dbReference>
<keyword evidence="2" id="KW-0378">Hydrolase</keyword>
<dbReference type="PANTHER" id="PTHR43283">
    <property type="entry name" value="BETA-LACTAMASE-RELATED"/>
    <property type="match status" value="1"/>
</dbReference>
<comment type="caution">
    <text evidence="2">The sequence shown here is derived from an EMBL/GenBank/DDBJ whole genome shotgun (WGS) entry which is preliminary data.</text>
</comment>
<sequence>MDRQVLMQLDDYLKQHRYRLVNCVLVVRNGKIVWESYYNRYHADSRNPIKSIWKSIMALTTGICLDRGLIGSLDDPVSLYLPAFGRSIHPYHKLMTIRHLLTMTSGIYWNGGVHYHCPMMTQLLRSKDWVEHLADVQMASVPGMSFQYKEFDVVLLSAVISRATGAPAYEIARQYLYEPLQIQSGRWPESSCGISYNVMKGEVQSDLSARDLAKFGLLMHGNGIFDGQTIISPEFIREITAPSNPNYGFLWVLLRDGYGARGYGGQEINVVPELDLITVIQATPTDSSKSYGDIHEQLLKPSIIS</sequence>
<keyword evidence="3" id="KW-1185">Reference proteome</keyword>
<protein>
    <submittedName>
        <fullName evidence="2">Serine hydrolase</fullName>
    </submittedName>
</protein>
<dbReference type="InterPro" id="IPR050789">
    <property type="entry name" value="Diverse_Enzym_Activities"/>
</dbReference>
<organism evidence="2 3">
    <name type="scientific">Paenibacillus terricola</name>
    <dbReference type="NCBI Taxonomy" id="2763503"/>
    <lineage>
        <taxon>Bacteria</taxon>
        <taxon>Bacillati</taxon>
        <taxon>Bacillota</taxon>
        <taxon>Bacilli</taxon>
        <taxon>Bacillales</taxon>
        <taxon>Paenibacillaceae</taxon>
        <taxon>Paenibacillus</taxon>
    </lineage>
</organism>
<dbReference type="Gene3D" id="3.40.710.10">
    <property type="entry name" value="DD-peptidase/beta-lactamase superfamily"/>
    <property type="match status" value="1"/>
</dbReference>
<name>A0ABR8MU72_9BACL</name>
<feature type="domain" description="Beta-lactamase-related" evidence="1">
    <location>
        <begin position="24"/>
        <end position="283"/>
    </location>
</feature>
<dbReference type="InterPro" id="IPR012338">
    <property type="entry name" value="Beta-lactam/transpept-like"/>
</dbReference>